<comment type="caution">
    <text evidence="1">The sequence shown here is derived from an EMBL/GenBank/DDBJ whole genome shotgun (WGS) entry which is preliminary data.</text>
</comment>
<dbReference type="EMBL" id="JMKI01000002">
    <property type="protein sequence ID" value="KEJ93553.1"/>
    <property type="molecule type" value="Genomic_DNA"/>
</dbReference>
<keyword evidence="2" id="KW-1185">Reference proteome</keyword>
<dbReference type="AlphaFoldDB" id="A0A073ITB2"/>
<sequence>MQEKLWVVIQQDCNGIASVLAFDFESDAQNFAQEMTAAGNGTNTVVETTVNRRHEAEAAIAHVELPEFNTECIECLIDISELPEGKQDAAAKYLEEHRSELQKDAEKMVDKYIKKAVTDFFAEDRIILG</sequence>
<gene>
    <name evidence="1" type="ORF">EH55_01910</name>
</gene>
<dbReference type="OrthoDB" id="5463at2"/>
<protein>
    <submittedName>
        <fullName evidence="1">Uncharacterized protein</fullName>
    </submittedName>
</protein>
<dbReference type="Proteomes" id="UP000027665">
    <property type="component" value="Unassembled WGS sequence"/>
</dbReference>
<name>A0A073ITB2_9BACT</name>
<accession>A0A073ITB2</accession>
<dbReference type="GeneID" id="90982443"/>
<organism evidence="1 2">
    <name type="scientific">Synergistes jonesii</name>
    <dbReference type="NCBI Taxonomy" id="2754"/>
    <lineage>
        <taxon>Bacteria</taxon>
        <taxon>Thermotogati</taxon>
        <taxon>Synergistota</taxon>
        <taxon>Synergistia</taxon>
        <taxon>Synergistales</taxon>
        <taxon>Synergistaceae</taxon>
        <taxon>Synergistes</taxon>
    </lineage>
</organism>
<dbReference type="STRING" id="2754.EH55_01910"/>
<proteinExistence type="predicted"/>
<reference evidence="1 2" key="1">
    <citation type="submission" date="2014-04" db="EMBL/GenBank/DDBJ databases">
        <title>Draft Genome Sequence of Synergistes jonesii.</title>
        <authorList>
            <person name="Coil D.A."/>
            <person name="Eisen J.A."/>
            <person name="Holland-Moritz H.E."/>
        </authorList>
    </citation>
    <scope>NUCLEOTIDE SEQUENCE [LARGE SCALE GENOMIC DNA]</scope>
    <source>
        <strain evidence="1 2">78-1</strain>
    </source>
</reference>
<dbReference type="RefSeq" id="WP_037974044.1">
    <property type="nucleotide sequence ID" value="NZ_JMKI01000002.1"/>
</dbReference>
<evidence type="ECO:0000313" key="2">
    <source>
        <dbReference type="Proteomes" id="UP000027665"/>
    </source>
</evidence>
<evidence type="ECO:0000313" key="1">
    <source>
        <dbReference type="EMBL" id="KEJ93553.1"/>
    </source>
</evidence>